<dbReference type="InterPro" id="IPR017896">
    <property type="entry name" value="4Fe4S_Fe-S-bd"/>
</dbReference>
<dbReference type="PROSITE" id="PS51379">
    <property type="entry name" value="4FE4S_FER_2"/>
    <property type="match status" value="3"/>
</dbReference>
<evidence type="ECO:0000259" key="5">
    <source>
        <dbReference type="PROSITE" id="PS51379"/>
    </source>
</evidence>
<keyword evidence="3" id="KW-0408">Iron</keyword>
<keyword evidence="7" id="KW-1185">Reference proteome</keyword>
<evidence type="ECO:0000313" key="6">
    <source>
        <dbReference type="EMBL" id="MDQ0155416.1"/>
    </source>
</evidence>
<feature type="domain" description="4Fe-4S ferredoxin-type" evidence="5">
    <location>
        <begin position="226"/>
        <end position="255"/>
    </location>
</feature>
<keyword evidence="2" id="KW-0479">Metal-binding</keyword>
<dbReference type="InterPro" id="IPR017900">
    <property type="entry name" value="4Fe4S_Fe_S_CS"/>
</dbReference>
<evidence type="ECO:0000256" key="2">
    <source>
        <dbReference type="ARBA" id="ARBA00022723"/>
    </source>
</evidence>
<evidence type="ECO:0000256" key="3">
    <source>
        <dbReference type="ARBA" id="ARBA00023004"/>
    </source>
</evidence>
<dbReference type="InterPro" id="IPR050572">
    <property type="entry name" value="Fe-S_Ferredoxin"/>
</dbReference>
<dbReference type="SUPFAM" id="SSF54862">
    <property type="entry name" value="4Fe-4S ferredoxins"/>
    <property type="match status" value="2"/>
</dbReference>
<proteinExistence type="predicted"/>
<feature type="domain" description="4Fe-4S ferredoxin-type" evidence="5">
    <location>
        <begin position="48"/>
        <end position="78"/>
    </location>
</feature>
<organism evidence="6 7">
    <name type="scientific">Anoxybacillus andreesenii</name>
    <dbReference type="NCBI Taxonomy" id="1325932"/>
    <lineage>
        <taxon>Bacteria</taxon>
        <taxon>Bacillati</taxon>
        <taxon>Bacillota</taxon>
        <taxon>Bacilli</taxon>
        <taxon>Bacillales</taxon>
        <taxon>Anoxybacillaceae</taxon>
        <taxon>Anoxybacillus</taxon>
    </lineage>
</organism>
<gene>
    <name evidence="6" type="ORF">J2S07_001721</name>
</gene>
<comment type="caution">
    <text evidence="6">The sequence shown here is derived from an EMBL/GenBank/DDBJ whole genome shotgun (WGS) entry which is preliminary data.</text>
</comment>
<dbReference type="PANTHER" id="PTHR43687:SF1">
    <property type="entry name" value="FERREDOXIN III"/>
    <property type="match status" value="1"/>
</dbReference>
<keyword evidence="4" id="KW-0411">Iron-sulfur</keyword>
<evidence type="ECO:0000313" key="7">
    <source>
        <dbReference type="Proteomes" id="UP001231362"/>
    </source>
</evidence>
<sequence length="300" mass="34546">MGIFSKWIESLDYEYCILTSCSRHKSPRSTCTSCLDICPTEAITLKNGIPVIHQKKCMECGKCISACPVQAVAGIFPKREFIQQHLVVDKDRIPSVKEMLVYARKGVKGIISEENVGEAWSETIEKTNELLKKLDMAPLSIQYKKIERKEETYTRRELFFSWKEETQSLMKEMAPAKWRFNHKDLDLSKYYQDYQFADIYLDTEKCTLCKACQKLCDKNCIQITNSHVIISAQACSACRLCEDICPEKAISVSETVRQYEERKFDIQMKTCQTCGQSFEALSDSVEECVRCTKKTLLFAQ</sequence>
<dbReference type="EMBL" id="JAUSTU010000006">
    <property type="protein sequence ID" value="MDQ0155416.1"/>
    <property type="molecule type" value="Genomic_DNA"/>
</dbReference>
<keyword evidence="1" id="KW-0004">4Fe-4S</keyword>
<dbReference type="PROSITE" id="PS00198">
    <property type="entry name" value="4FE4S_FER_1"/>
    <property type="match status" value="2"/>
</dbReference>
<evidence type="ECO:0000256" key="1">
    <source>
        <dbReference type="ARBA" id="ARBA00022485"/>
    </source>
</evidence>
<dbReference type="Pfam" id="PF12838">
    <property type="entry name" value="Fer4_7"/>
    <property type="match status" value="1"/>
</dbReference>
<dbReference type="RefSeq" id="WP_307149978.1">
    <property type="nucleotide sequence ID" value="NZ_JAUSTU010000006.1"/>
</dbReference>
<protein>
    <submittedName>
        <fullName evidence="6">Fe-S-cluster-containing hydrogenase component 2</fullName>
    </submittedName>
</protein>
<dbReference type="Proteomes" id="UP001231362">
    <property type="component" value="Unassembled WGS sequence"/>
</dbReference>
<dbReference type="PANTHER" id="PTHR43687">
    <property type="entry name" value="ADENYLYLSULFATE REDUCTASE, BETA SUBUNIT"/>
    <property type="match status" value="1"/>
</dbReference>
<name>A0ABT9V3A1_9BACL</name>
<dbReference type="Gene3D" id="3.30.70.20">
    <property type="match status" value="2"/>
</dbReference>
<feature type="domain" description="4Fe-4S ferredoxin-type" evidence="5">
    <location>
        <begin position="197"/>
        <end position="225"/>
    </location>
</feature>
<evidence type="ECO:0000256" key="4">
    <source>
        <dbReference type="ARBA" id="ARBA00023014"/>
    </source>
</evidence>
<reference evidence="6 7" key="1">
    <citation type="submission" date="2023-07" db="EMBL/GenBank/DDBJ databases">
        <title>Genomic Encyclopedia of Type Strains, Phase IV (KMG-IV): sequencing the most valuable type-strain genomes for metagenomic binning, comparative biology and taxonomic classification.</title>
        <authorList>
            <person name="Goeker M."/>
        </authorList>
    </citation>
    <scope>NUCLEOTIDE SEQUENCE [LARGE SCALE GENOMIC DNA]</scope>
    <source>
        <strain evidence="6 7">DSM 23948</strain>
    </source>
</reference>
<accession>A0ABT9V3A1</accession>